<dbReference type="SUPFAM" id="SSF48371">
    <property type="entry name" value="ARM repeat"/>
    <property type="match status" value="1"/>
</dbReference>
<organism evidence="4">
    <name type="scientific">Aureococcus anophagefferens</name>
    <name type="common">Harmful bloom alga</name>
    <dbReference type="NCBI Taxonomy" id="44056"/>
    <lineage>
        <taxon>Eukaryota</taxon>
        <taxon>Sar</taxon>
        <taxon>Stramenopiles</taxon>
        <taxon>Ochrophyta</taxon>
        <taxon>Pelagophyceae</taxon>
        <taxon>Pelagomonadales</taxon>
        <taxon>Pelagomonadaceae</taxon>
        <taxon>Aureococcus</taxon>
    </lineage>
</organism>
<keyword evidence="4" id="KW-1185">Reference proteome</keyword>
<dbReference type="InParanoid" id="F0XWU8"/>
<reference evidence="3 4" key="1">
    <citation type="journal article" date="2011" name="Proc. Natl. Acad. Sci. U.S.A.">
        <title>Niche of harmful alga Aureococcus anophagefferens revealed through ecogenomics.</title>
        <authorList>
            <person name="Gobler C.J."/>
            <person name="Berry D.L."/>
            <person name="Dyhrman S.T."/>
            <person name="Wilhelm S.W."/>
            <person name="Salamov A."/>
            <person name="Lobanov A.V."/>
            <person name="Zhang Y."/>
            <person name="Collier J.L."/>
            <person name="Wurch L.L."/>
            <person name="Kustka A.B."/>
            <person name="Dill B.D."/>
            <person name="Shah M."/>
            <person name="VerBerkmoes N.C."/>
            <person name="Kuo A."/>
            <person name="Terry A."/>
            <person name="Pangilinan J."/>
            <person name="Lindquist E.A."/>
            <person name="Lucas S."/>
            <person name="Paulsen I.T."/>
            <person name="Hattenrath-Lehmann T.K."/>
            <person name="Talmage S.C."/>
            <person name="Walker E.A."/>
            <person name="Koch F."/>
            <person name="Burson A.M."/>
            <person name="Marcoval M.A."/>
            <person name="Tang Y.Z."/>
            <person name="Lecleir G.R."/>
            <person name="Coyne K.J."/>
            <person name="Berg G.M."/>
            <person name="Bertrand E.M."/>
            <person name="Saito M.A."/>
            <person name="Gladyshev V.N."/>
            <person name="Grigoriev I.V."/>
        </authorList>
    </citation>
    <scope>NUCLEOTIDE SEQUENCE [LARGE SCALE GENOMIC DNA]</scope>
    <source>
        <strain evidence="4">CCMP 1984</strain>
    </source>
</reference>
<dbReference type="PANTHER" id="PTHR13027:SF7">
    <property type="entry name" value="VACUOLAR FUSION PROTEIN MON1 HOMOLOG"/>
    <property type="match status" value="1"/>
</dbReference>
<dbReference type="eggNOG" id="KOG2171">
    <property type="taxonomic scope" value="Eukaryota"/>
</dbReference>
<dbReference type="GO" id="GO:0016192">
    <property type="term" value="P:vesicle-mediated transport"/>
    <property type="evidence" value="ECO:0007669"/>
    <property type="project" value="InterPro"/>
</dbReference>
<dbReference type="InterPro" id="IPR008922">
    <property type="entry name" value="Di-copper_centre_dom_sf"/>
</dbReference>
<evidence type="ECO:0000313" key="3">
    <source>
        <dbReference type="EMBL" id="EGB12908.1"/>
    </source>
</evidence>
<feature type="region of interest" description="Disordered" evidence="1">
    <location>
        <begin position="2161"/>
        <end position="2180"/>
    </location>
</feature>
<feature type="region of interest" description="Disordered" evidence="1">
    <location>
        <begin position="2869"/>
        <end position="2889"/>
    </location>
</feature>
<dbReference type="PANTHER" id="PTHR13027">
    <property type="entry name" value="SAND PROTEIN-RELATED"/>
    <property type="match status" value="1"/>
</dbReference>
<proteinExistence type="predicted"/>
<feature type="compositionally biased region" description="Acidic residues" evidence="1">
    <location>
        <begin position="2875"/>
        <end position="2889"/>
    </location>
</feature>
<dbReference type="InterPro" id="IPR043971">
    <property type="entry name" value="FUZ/MON1/HPS1_longin_2"/>
</dbReference>
<feature type="compositionally biased region" description="Basic and acidic residues" evidence="1">
    <location>
        <begin position="591"/>
        <end position="601"/>
    </location>
</feature>
<dbReference type="KEGG" id="aaf:AURANDRAFT_60940"/>
<feature type="region of interest" description="Disordered" evidence="1">
    <location>
        <begin position="452"/>
        <end position="488"/>
    </location>
</feature>
<dbReference type="eggNOG" id="KOG0997">
    <property type="taxonomic scope" value="Eukaryota"/>
</dbReference>
<dbReference type="InterPro" id="IPR001494">
    <property type="entry name" value="Importin-beta_N"/>
</dbReference>
<dbReference type="InterPro" id="IPR004353">
    <property type="entry name" value="Mon1"/>
</dbReference>
<dbReference type="Pfam" id="PF00264">
    <property type="entry name" value="Tyrosinase"/>
    <property type="match status" value="1"/>
</dbReference>
<dbReference type="GO" id="GO:0006623">
    <property type="term" value="P:protein targeting to vacuole"/>
    <property type="evidence" value="ECO:0007669"/>
    <property type="project" value="InterPro"/>
</dbReference>
<dbReference type="GO" id="GO:0016491">
    <property type="term" value="F:oxidoreductase activity"/>
    <property type="evidence" value="ECO:0007669"/>
    <property type="project" value="InterPro"/>
</dbReference>
<sequence length="3045" mass="318284">MAALVGTSPCPTVLYVISPAGKPVWCSDTSVSEDALSPTCGVLTAVVALAEDCGDEVVGLVAGRSRVALVRRGELLLVAVGAVEECDAALRSYVAYAHDAICMVLTVGVHAVLKKSPNRDVRELLGSSTATILEGLAGRVDRRGGLGPLSLLIGGPPALALDPQVRGAAGHVLVSAQKAAAERCPSALYGILFCGGRLVAAAQPKCRGGDASRRLRSVDVLLLLNFVESQKKALLESESWTPVCLPRFNDRGFLHAYVAYVDGDSGLCLALLAGDNAPETFETFRGARRAIESALRRDGVLAAAARAAAQPADARLADLLPADCLHCAVACRETGADPPGAYLEDPGPRPPKQALAQCAATQPFEPERTWREYERLAARCAPPAPAGGAADAAPRHAGALALATRRGLTYVALPGPRLVVYATFAAHAPVRAVGDRVAALARGLERASARLFAEPRPDAKHTMDDDESWTSVSSQNDAAQEDRPERDMPEELVRAPAEEAWLFQTDDLVDVRRTFARVCDGARAEVAEARVDAGEQPAAAAADPSPPAADARAAAAAADRSPPAADARAAAAAGERELPAASYDTHRRGKRADGHSLRRRYADNLEPVEEIETARRPAVGDAYPYSSGPLTVATTPLDALLPELLGTKWSRGHGTAALAKGRRWDDARELLDALVRDGRASADRGVVVRERGVYGLQAHVATRYKVLAAGTAVFAAGGGARARAAAKREARVRTVFRETRDGGVEALYALPRSGEPPAALVEAQGPDKRGRVPSALEARLREPNAGRRGGRSAKKRRPARAWAPGAHIVCGAGDCVRASRRAVAVGAFVDAFVDVDFARDVFVTHVSFGGRCHDTYAWRDGDGVAHGDVQVAVEGTASAPPRVAVEARVGNRAAKESEIPNSKGSYLGRFPLVGKGWLDLGDFRGPETCFEEAAAALGNAPGASADGPWLGVRCRALRFRAGGAPLKVAAYGVETLERRARRPRRGAARGGGDDGDDDGGVEYVLRAPLADDDGRGRGRLLQRWAISHRERRYSREWAFGDKRGAGAGALGADMASYEPIGGDAPRRRRRRRAALALGGASLALCGWAASAGPRGGAPALAATATAERAFVVFGDRVVLPAVGAAGGGTRLAATNGYVARDGKVIGGDYSWATGAVLDVRREATFSLVDAATSTPAFGAWTFDHRREDEAAWGGAWAGSAQTFDAPGDYVVRATSADGATTISGRVHARYVRREVRDLLDDDRQRFFAALRTTYRVPTAEGRRRFGDDKYKDATFFVREHLESAGGKCDHFHDGLGFLNSHAATGAEFEQALQAVDARVSLPYWDYTRDSAAVAVNGSLDAWYDAALFSPDAFGSARPADSKQHVLDDGSFWASLPVPRDRDRNESAVVNAYGYLRPMWNPLKTPFLTRCSSTLGFRTDRYPTCGDVRGGLRRDTWDDFGNVIMYEPHGTVHNMVGGTWAGSVARGDLAAFVANGTLDTYDLFQFVNPKGPWQHGVLVCPSFCSDDTDQATCSCHCPKREGSSDYEVLEASGLLDRWADHFARRSRNRNFVARAPGAGPYVGGARRVRVAVEDEDAFLAAAVATMCTPGFSGGVMDSAANVDPLFWSIHAAVERLWQWKRLSPAPYVYRWLPGSAASNPHCRELENGHDANNTRQWKNLFDADDVYYTNHELYEKLAPTNGALPYVFDGFDWPHCVDVEATDLRPSANSKRPVALLNVAVAAYASFGSASAAAAAADASMKPQAGGSQVVSWVFVLKKKGTPDVGSLCLTHAVSPALWGVSVLRFFARKASWLGFDDAGAAPLAPGRSQDVAPLPAFQQLIRHIAMLETLLSPDNATRAAGEAQIAALKTATPIPLVRALLVLCGDWCAGGDGSSSVGAAPCIRSLAAVLLRRHLLEAWGDLDDATRSAVRLTLVASLAAPGPPGEPELAKLLGDCVGALAQHVGGDEGAAAAWPELPPALLAAAASQNPSAAALEALACLADDVAGRDDAFAGACASALAASSLAAADGDARRRRAKALGAVLGSVGEAAYEGEPAAVGGRGTVEAYVECALFRPARDAAGGGGKAADRCLRDGLEQMVELADAAPKAFRDVAAPVLSGCLDVAATPGFGGGARSLAVELACSLCERAPATARRCAAGGAKWPAKAVDACFEMLAEDEPRDDPAAWEHAPGPPPELDAASGRELGAEFLDRLARSLRPKAVLPRALGNAARALAAAAADLNQWRGARAACFALTQVAESVNDLESLKKTDDVPLLCGAAEPRRKLNGKRRRRDWVDALLPFATQYPVACVRCAALDALAQSCEDLGPLLQLETHAVVVPALCESIRGDGSHRARAAACRCALLFLDAAPYGAVGPHLPLLAETLAAAVAPASPPHVREHAVAAVAALAEAASYQSDGSTKVGLYGLFGPLLSPLAAGSESLAGDAAATAAVRARALETVALLGEAAGRDVFGDDAVALLRVVIRDYFGPDTRPEDDAERTGALKSVVRVAKCLGASFAPFLEDVLPYALEAAEGQQVLAGVAGDDDDSDADENDEFVVRTEALEAQANGCQSVLLLADALGGHFAGAVEKCFLTLAPLVSHAIADDVRSYAAAALPALVDCARLGDGANAAAALLFALEALLAAVAEEEDLEPLLTALQATKATIEAGCRDDGEAGTEAPRPATAARCRPLLLGTRLAPDKVLDALHGCLAASLQRRAVRRAEATMDEDYDDDAREAHEEAAALDGMVVYNVAEALGAVLRTHGASAFDALKGAWLPRLADMADERCVEHDRRVAAFVLCDVVEFGPLAPPGLDDATRARVLGEAAALVPALLRLAAEGSPARRQAAIYGVGAAASSLGPSGHFSPHAPAALASIAAAMALRPSDAALAAGGASDDDDDGDDDGPDAAADEMVADNAAAALLKVLRAAPGGGGGQARAWVSYLPLRADPEEAASCLDALCADLVQPGLLGAVPLADKVACVARCAAALRENAEGTTARVGSAQKSGASRGRGRADDGGQRAALLRLKAGLLAVQAAHRPEDLMAAWQTLPHDAQAVVSALAALQ</sequence>
<feature type="region of interest" description="Disordered" evidence="1">
    <location>
        <begin position="2976"/>
        <end position="2997"/>
    </location>
</feature>
<dbReference type="InterPro" id="IPR002227">
    <property type="entry name" value="Tyrosinase_Cu-bd"/>
</dbReference>
<dbReference type="EMBL" id="GL833120">
    <property type="protein sequence ID" value="EGB12908.1"/>
    <property type="molecule type" value="Genomic_DNA"/>
</dbReference>
<dbReference type="Proteomes" id="UP000002729">
    <property type="component" value="Unassembled WGS sequence"/>
</dbReference>
<dbReference type="PROSITE" id="PS50166">
    <property type="entry name" value="IMPORTIN_B_NT"/>
    <property type="match status" value="1"/>
</dbReference>
<dbReference type="PRINTS" id="PR01546">
    <property type="entry name" value="YEAST73DUF"/>
</dbReference>
<dbReference type="OrthoDB" id="272411at2759"/>
<dbReference type="GO" id="GO:0031267">
    <property type="term" value="F:small GTPase binding"/>
    <property type="evidence" value="ECO:0007669"/>
    <property type="project" value="InterPro"/>
</dbReference>
<dbReference type="GeneID" id="20223243"/>
<dbReference type="InterPro" id="IPR043972">
    <property type="entry name" value="FUZ/MON1/HPS1_longin_1"/>
</dbReference>
<feature type="region of interest" description="Disordered" evidence="1">
    <location>
        <begin position="980"/>
        <end position="999"/>
    </location>
</feature>
<evidence type="ECO:0000259" key="2">
    <source>
        <dbReference type="PROSITE" id="PS50166"/>
    </source>
</evidence>
<dbReference type="InterPro" id="IPR011989">
    <property type="entry name" value="ARM-like"/>
</dbReference>
<name>F0XWU8_AURAN</name>
<dbReference type="RefSeq" id="XP_009032530.1">
    <property type="nucleotide sequence ID" value="XM_009034282.1"/>
</dbReference>
<dbReference type="Pfam" id="PF19036">
    <property type="entry name" value="Fuz_longin_1"/>
    <property type="match status" value="1"/>
</dbReference>
<gene>
    <name evidence="3" type="ORF">AURANDRAFT_60940</name>
</gene>
<feature type="compositionally biased region" description="Basic and acidic residues" evidence="1">
    <location>
        <begin position="452"/>
        <end position="463"/>
    </location>
</feature>
<evidence type="ECO:0000313" key="4">
    <source>
        <dbReference type="Proteomes" id="UP000002729"/>
    </source>
</evidence>
<protein>
    <recommendedName>
        <fullName evidence="2">Importin N-terminal domain-containing protein</fullName>
    </recommendedName>
</protein>
<feature type="compositionally biased region" description="Polar residues" evidence="1">
    <location>
        <begin position="469"/>
        <end position="478"/>
    </location>
</feature>
<dbReference type="Gene3D" id="1.10.1280.10">
    <property type="entry name" value="Di-copper center containing domain from catechol oxidase"/>
    <property type="match status" value="1"/>
</dbReference>
<dbReference type="Pfam" id="PF19037">
    <property type="entry name" value="Fuz_longin_2"/>
    <property type="match status" value="1"/>
</dbReference>
<evidence type="ECO:0000256" key="1">
    <source>
        <dbReference type="SAM" id="MobiDB-lite"/>
    </source>
</evidence>
<feature type="compositionally biased region" description="Low complexity" evidence="1">
    <location>
        <begin position="537"/>
        <end position="573"/>
    </location>
</feature>
<dbReference type="InterPro" id="IPR016024">
    <property type="entry name" value="ARM-type_fold"/>
</dbReference>
<dbReference type="SUPFAM" id="SSF48056">
    <property type="entry name" value="Di-copper centre-containing domain"/>
    <property type="match status" value="2"/>
</dbReference>
<accession>F0XWU8</accession>
<dbReference type="Gene3D" id="1.25.10.10">
    <property type="entry name" value="Leucine-rich Repeat Variant"/>
    <property type="match status" value="1"/>
</dbReference>
<feature type="region of interest" description="Disordered" evidence="1">
    <location>
        <begin position="530"/>
        <end position="601"/>
    </location>
</feature>
<feature type="domain" description="Importin N-terminal" evidence="2">
    <location>
        <begin position="1883"/>
        <end position="1920"/>
    </location>
</feature>